<protein>
    <submittedName>
        <fullName evidence="2">Uncharacterized protein</fullName>
    </submittedName>
</protein>
<name>A0AAN1XX42_UNVUL</name>
<dbReference type="KEGG" id="vab:WPS_18550"/>
<feature type="compositionally biased region" description="Polar residues" evidence="1">
    <location>
        <begin position="1"/>
        <end position="10"/>
    </location>
</feature>
<proteinExistence type="predicted"/>
<dbReference type="RefSeq" id="WP_317994235.1">
    <property type="nucleotide sequence ID" value="NZ_AP025523.1"/>
</dbReference>
<evidence type="ECO:0000313" key="3">
    <source>
        <dbReference type="Proteomes" id="UP001317532"/>
    </source>
</evidence>
<accession>A0AAN1XX42</accession>
<reference evidence="2 3" key="1">
    <citation type="journal article" date="2022" name="ISME Commun">
        <title>Vulcanimicrobium alpinus gen. nov. sp. nov., the first cultivated representative of the candidate phylum 'Eremiobacterota', is a metabolically versatile aerobic anoxygenic phototroph.</title>
        <authorList>
            <person name="Yabe S."/>
            <person name="Muto K."/>
            <person name="Abe K."/>
            <person name="Yokota A."/>
            <person name="Staudigel H."/>
            <person name="Tebo B.M."/>
        </authorList>
    </citation>
    <scope>NUCLEOTIDE SEQUENCE [LARGE SCALE GENOMIC DNA]</scope>
    <source>
        <strain evidence="2 3">WC8-2</strain>
    </source>
</reference>
<dbReference type="Proteomes" id="UP001317532">
    <property type="component" value="Chromosome"/>
</dbReference>
<dbReference type="AlphaFoldDB" id="A0AAN1XX42"/>
<evidence type="ECO:0000313" key="2">
    <source>
        <dbReference type="EMBL" id="BDE06579.1"/>
    </source>
</evidence>
<keyword evidence="3" id="KW-1185">Reference proteome</keyword>
<organism evidence="2 3">
    <name type="scientific">Vulcanimicrobium alpinum</name>
    <dbReference type="NCBI Taxonomy" id="3016050"/>
    <lineage>
        <taxon>Bacteria</taxon>
        <taxon>Bacillati</taxon>
        <taxon>Vulcanimicrobiota</taxon>
        <taxon>Vulcanimicrobiia</taxon>
        <taxon>Vulcanimicrobiales</taxon>
        <taxon>Vulcanimicrobiaceae</taxon>
        <taxon>Vulcanimicrobium</taxon>
    </lineage>
</organism>
<sequence>MDTGSTNPANEQPEPELTQTNARTVGGDDVLAQTDPETDQIETVDGTSTRTKSGAIPSSYGASVGVGDNAEE</sequence>
<evidence type="ECO:0000256" key="1">
    <source>
        <dbReference type="SAM" id="MobiDB-lite"/>
    </source>
</evidence>
<gene>
    <name evidence="2" type="ORF">WPS_18550</name>
</gene>
<dbReference type="EMBL" id="AP025523">
    <property type="protein sequence ID" value="BDE06579.1"/>
    <property type="molecule type" value="Genomic_DNA"/>
</dbReference>
<feature type="region of interest" description="Disordered" evidence="1">
    <location>
        <begin position="1"/>
        <end position="72"/>
    </location>
</feature>